<feature type="transmembrane region" description="Helical" evidence="1">
    <location>
        <begin position="37"/>
        <end position="68"/>
    </location>
</feature>
<dbReference type="SUPFAM" id="SSF103473">
    <property type="entry name" value="MFS general substrate transporter"/>
    <property type="match status" value="1"/>
</dbReference>
<keyword evidence="3" id="KW-1185">Reference proteome</keyword>
<keyword evidence="1" id="KW-0472">Membrane</keyword>
<evidence type="ECO:0000256" key="1">
    <source>
        <dbReference type="SAM" id="Phobius"/>
    </source>
</evidence>
<keyword evidence="1" id="KW-1133">Transmembrane helix</keyword>
<dbReference type="EMBL" id="RAXV01000002">
    <property type="protein sequence ID" value="RKG34101.1"/>
    <property type="molecule type" value="Genomic_DNA"/>
</dbReference>
<gene>
    <name evidence="2" type="ORF">D7V32_02290</name>
</gene>
<evidence type="ECO:0000313" key="3">
    <source>
        <dbReference type="Proteomes" id="UP000282388"/>
    </source>
</evidence>
<comment type="caution">
    <text evidence="2">The sequence shown here is derived from an EMBL/GenBank/DDBJ whole genome shotgun (WGS) entry which is preliminary data.</text>
</comment>
<reference evidence="2 3" key="1">
    <citation type="submission" date="2018-09" db="EMBL/GenBank/DDBJ databases">
        <title>The draft genome of Acinetobacter spp. strains.</title>
        <authorList>
            <person name="Qin J."/>
            <person name="Feng Y."/>
            <person name="Zong Z."/>
        </authorList>
    </citation>
    <scope>NUCLEOTIDE SEQUENCE [LARGE SCALE GENOMIC DNA]</scope>
    <source>
        <strain evidence="2 3">WCHAc060012</strain>
    </source>
</reference>
<evidence type="ECO:0000313" key="2">
    <source>
        <dbReference type="EMBL" id="RKG34101.1"/>
    </source>
</evidence>
<protein>
    <submittedName>
        <fullName evidence="2">Uncharacterized protein</fullName>
    </submittedName>
</protein>
<feature type="transmembrane region" description="Helical" evidence="1">
    <location>
        <begin position="150"/>
        <end position="172"/>
    </location>
</feature>
<feature type="transmembrane region" description="Helical" evidence="1">
    <location>
        <begin position="88"/>
        <end position="105"/>
    </location>
</feature>
<dbReference type="InterPro" id="IPR036259">
    <property type="entry name" value="MFS_trans_sf"/>
</dbReference>
<feature type="transmembrane region" description="Helical" evidence="1">
    <location>
        <begin position="117"/>
        <end position="138"/>
    </location>
</feature>
<sequence length="250" mass="28883">MGNKHDQAFFAQAGELTEAEKQRYISKAKRIKKAIDIVVAGLFILSFFHFSPYIELMFYLSVFVYFYLSYSNSSLIRIHFGQTELPNALYSVWIIMMLSGLLLLYKVIDHQDIARYLMIVLAFSCLLFILLCITANMFRAETTVTQLFGLLFLSFSLMFFYSMSFICFLNVFGEQRVVHSSSYIIINKDYSSSRRGPSRHYFDLKTESGTVLRNIDVPSSHFNSKQIGDEYQIQTYKGNLGIAWTPTNGY</sequence>
<dbReference type="AlphaFoldDB" id="A0A3A8EZ01"/>
<keyword evidence="1" id="KW-0812">Transmembrane</keyword>
<dbReference type="Proteomes" id="UP000282388">
    <property type="component" value="Unassembled WGS sequence"/>
</dbReference>
<accession>A0A3A8EZ01</accession>
<organism evidence="2 3">
    <name type="scientific">Acinetobacter tianfuensis</name>
    <dbReference type="NCBI Taxonomy" id="2419603"/>
    <lineage>
        <taxon>Bacteria</taxon>
        <taxon>Pseudomonadati</taxon>
        <taxon>Pseudomonadota</taxon>
        <taxon>Gammaproteobacteria</taxon>
        <taxon>Moraxellales</taxon>
        <taxon>Moraxellaceae</taxon>
        <taxon>Acinetobacter</taxon>
    </lineage>
</organism>
<proteinExistence type="predicted"/>
<name>A0A3A8EZ01_9GAMM</name>